<evidence type="ECO:0000256" key="1">
    <source>
        <dbReference type="SAM" id="MobiDB-lite"/>
    </source>
</evidence>
<accession>A0A835WUK6</accession>
<feature type="region of interest" description="Disordered" evidence="1">
    <location>
        <begin position="102"/>
        <end position="158"/>
    </location>
</feature>
<gene>
    <name evidence="2" type="ORF">HYH02_000404</name>
</gene>
<dbReference type="AlphaFoldDB" id="A0A835WUK6"/>
<feature type="compositionally biased region" description="Pro residues" evidence="1">
    <location>
        <begin position="486"/>
        <end position="502"/>
    </location>
</feature>
<protein>
    <submittedName>
        <fullName evidence="2">Uncharacterized protein</fullName>
    </submittedName>
</protein>
<sequence>MVAFSRYRATDATGEGPGLPLLDWLRHANKSLGGDQLARRQICVFCPGLTGGTEQPNQWRGATIRRVDPVTAAAELKYHDDRRKRSKAHLYLPLAVLHWARCPPRPGQEPRPVDAGPEASAGSSSGPGAAAVRASPSKRQADGSFACGGRGSSVDVDDVEEEELRGGCWPAAAAAAAGAAVDMLMMMDDQDNEHDLAQLHRALSHDAPELMSGDCAPVVTGAAAGRASHLPQLPQLQPPCSPASSQPSFGKRSQQLEIAGVVSVMMEQPQQYRQQVAKMLRTDSEMMTAAYGYMSLGVNRTGSSFSGPQQAAAAFGCTSEELPAAASVCASGAAAAAGAYQPPNGTASWVAPPSGRLASGAAAASSFRASSGPTTLMDNSFMLVCGRGSGSATCAINLAAAPVAAASGTAPGGTVTASSIMGWAEGGASGHSGWGADGQHGTAAAASSGMYRSRSTSGSAMSGGSSLLLATGLGGSSSGLGHMVAPSPPTGLSPSPSPPPGPLLSRLQTEQQLRKMQPLQHQQLAAAIATAPGAAEGPVVAFLRSRSSPTAPAAGPAAGVPAALQQVRARSIMVPGPQAFVAAESADAGTVAAAATARAAPAQLTQAQPQQLSASWAASAQPCSNVLGADNELASLFAEIEQCPWRPSGAAAELPAGVTPFAWQ</sequence>
<dbReference type="OrthoDB" id="550829at2759"/>
<name>A0A835WUK6_9CHLO</name>
<feature type="region of interest" description="Disordered" evidence="1">
    <location>
        <begin position="479"/>
        <end position="505"/>
    </location>
</feature>
<feature type="region of interest" description="Disordered" evidence="1">
    <location>
        <begin position="231"/>
        <end position="251"/>
    </location>
</feature>
<dbReference type="EMBL" id="JAEHOD010000001">
    <property type="protein sequence ID" value="KAG2454559.1"/>
    <property type="molecule type" value="Genomic_DNA"/>
</dbReference>
<dbReference type="Proteomes" id="UP000613740">
    <property type="component" value="Unassembled WGS sequence"/>
</dbReference>
<reference evidence="2" key="1">
    <citation type="journal article" date="2020" name="bioRxiv">
        <title>Comparative genomics of Chlamydomonas.</title>
        <authorList>
            <person name="Craig R.J."/>
            <person name="Hasan A.R."/>
            <person name="Ness R.W."/>
            <person name="Keightley P.D."/>
        </authorList>
    </citation>
    <scope>NUCLEOTIDE SEQUENCE</scope>
    <source>
        <strain evidence="2">CCAP 11/173</strain>
    </source>
</reference>
<organism evidence="2 3">
    <name type="scientific">Chlamydomonas schloesseri</name>
    <dbReference type="NCBI Taxonomy" id="2026947"/>
    <lineage>
        <taxon>Eukaryota</taxon>
        <taxon>Viridiplantae</taxon>
        <taxon>Chlorophyta</taxon>
        <taxon>core chlorophytes</taxon>
        <taxon>Chlorophyceae</taxon>
        <taxon>CS clade</taxon>
        <taxon>Chlamydomonadales</taxon>
        <taxon>Chlamydomonadaceae</taxon>
        <taxon>Chlamydomonas</taxon>
    </lineage>
</organism>
<comment type="caution">
    <text evidence="2">The sequence shown here is derived from an EMBL/GenBank/DDBJ whole genome shotgun (WGS) entry which is preliminary data.</text>
</comment>
<keyword evidence="3" id="KW-1185">Reference proteome</keyword>
<feature type="compositionally biased region" description="Low complexity" evidence="1">
    <location>
        <begin position="115"/>
        <end position="137"/>
    </location>
</feature>
<evidence type="ECO:0000313" key="2">
    <source>
        <dbReference type="EMBL" id="KAG2454559.1"/>
    </source>
</evidence>
<proteinExistence type="predicted"/>
<evidence type="ECO:0000313" key="3">
    <source>
        <dbReference type="Proteomes" id="UP000613740"/>
    </source>
</evidence>